<dbReference type="Pfam" id="PF13715">
    <property type="entry name" value="CarbopepD_reg_2"/>
    <property type="match status" value="1"/>
</dbReference>
<dbReference type="PANTHER" id="PTHR30069:SF29">
    <property type="entry name" value="HEMOGLOBIN AND HEMOGLOBIN-HAPTOGLOBIN-BINDING PROTEIN 1-RELATED"/>
    <property type="match status" value="1"/>
</dbReference>
<protein>
    <submittedName>
        <fullName evidence="11">SusC/RagA family TonB-linked outer membrane protein</fullName>
    </submittedName>
</protein>
<keyword evidence="4 8" id="KW-0812">Transmembrane</keyword>
<dbReference type="Proteomes" id="UP001560573">
    <property type="component" value="Unassembled WGS sequence"/>
</dbReference>
<proteinExistence type="inferred from homology"/>
<gene>
    <name evidence="11" type="ORF">QTN47_12245</name>
</gene>
<keyword evidence="6 8" id="KW-0472">Membrane</keyword>
<evidence type="ECO:0000313" key="11">
    <source>
        <dbReference type="EMBL" id="MEX6688274.1"/>
    </source>
</evidence>
<dbReference type="Pfam" id="PF07715">
    <property type="entry name" value="Plug"/>
    <property type="match status" value="1"/>
</dbReference>
<evidence type="ECO:0000313" key="12">
    <source>
        <dbReference type="Proteomes" id="UP001560573"/>
    </source>
</evidence>
<dbReference type="SUPFAM" id="SSF49464">
    <property type="entry name" value="Carboxypeptidase regulatory domain-like"/>
    <property type="match status" value="1"/>
</dbReference>
<evidence type="ECO:0000256" key="2">
    <source>
        <dbReference type="ARBA" id="ARBA00022448"/>
    </source>
</evidence>
<dbReference type="NCBIfam" id="TIGR04056">
    <property type="entry name" value="OMP_RagA_SusC"/>
    <property type="match status" value="1"/>
</dbReference>
<evidence type="ECO:0000259" key="10">
    <source>
        <dbReference type="Pfam" id="PF07715"/>
    </source>
</evidence>
<dbReference type="SUPFAM" id="SSF56935">
    <property type="entry name" value="Porins"/>
    <property type="match status" value="1"/>
</dbReference>
<dbReference type="Gene3D" id="2.40.170.20">
    <property type="entry name" value="TonB-dependent receptor, beta-barrel domain"/>
    <property type="match status" value="1"/>
</dbReference>
<feature type="domain" description="TonB-dependent receptor plug" evidence="10">
    <location>
        <begin position="121"/>
        <end position="242"/>
    </location>
</feature>
<keyword evidence="2 8" id="KW-0813">Transport</keyword>
<dbReference type="InterPro" id="IPR008969">
    <property type="entry name" value="CarboxyPept-like_regulatory"/>
</dbReference>
<evidence type="ECO:0000256" key="7">
    <source>
        <dbReference type="ARBA" id="ARBA00023237"/>
    </source>
</evidence>
<feature type="chain" id="PRO_5047144225" evidence="9">
    <location>
        <begin position="25"/>
        <end position="1102"/>
    </location>
</feature>
<dbReference type="InterPro" id="IPR036942">
    <property type="entry name" value="Beta-barrel_TonB_sf"/>
</dbReference>
<evidence type="ECO:0000256" key="4">
    <source>
        <dbReference type="ARBA" id="ARBA00022692"/>
    </source>
</evidence>
<comment type="caution">
    <text evidence="11">The sequence shown here is derived from an EMBL/GenBank/DDBJ whole genome shotgun (WGS) entry which is preliminary data.</text>
</comment>
<organism evidence="11 12">
    <name type="scientific">Danxiaibacter flavus</name>
    <dbReference type="NCBI Taxonomy" id="3049108"/>
    <lineage>
        <taxon>Bacteria</taxon>
        <taxon>Pseudomonadati</taxon>
        <taxon>Bacteroidota</taxon>
        <taxon>Chitinophagia</taxon>
        <taxon>Chitinophagales</taxon>
        <taxon>Chitinophagaceae</taxon>
        <taxon>Danxiaibacter</taxon>
    </lineage>
</organism>
<sequence>MRKTTIRISICVLLLSLTSLFVAAQDKITVAGTVKDSSSNPIPGVSIVIKGTSRGVSSDADGNFKIENVPKNATLVFSAVGHLPFEGKPSVVLNVVLQPDIKTAGDEVVVTAMGIKKEQKALGYAVSTVTAKDIQVATPNIASALYGKAVGVKVQSSPGGQTGAVSMTVRGVNSLNFNTQPLYILDGVPIRNGEANTKDMWSESRIQGNGLLDLNPDDIESLSILRGAAASALYGSEAINGVVVITTKSGKNRKKGLGVDFGVNQIIEKVGALPDFQNEFGPGYGFTGVNGLLTRGSDMDGFMKITGRDGLEYIRPSLSNWGNFGPKFDGRDVMWWDGIMRKYDAQPNNVKDIYGTGRNSNYNISISNSGALGSFRFSYNRNDYKSMMPGGKQVKNNFSFNGNLKASDRLSLNLVVNYINNITTNRPYLINNINAYGFSRAEKTDVMQQKFRTSQGYLYTSDKKINPDEYILYTPSTNYMNNILWTQLVNNDEEKINRMIASATINYKIASFLNIRGRIGNDFSSGFTETKNYNQQPSVFTNGGYYGVVDNRQRISYGDIMAIFTKKVNDFDLGATAGYLAKQEEYTTNATNTDGGLVQEGWFSLKNSINPLINSMTRQKKLKNGFFGIVNGSFRNMLFVEVSVRMEKASTLPPQNNNFTYPSASLSWLFTESFKNTLPSWLNYGKLRGSFGVVGNEPAIYAANNAYSQSTVNGVAINGIPSNYGNDQIRPEKKREVEFGLETKMFKNRFGVDITYYSNTIIDQIINLDVPSSSGAKTILSNLGKIGNSGIEVALNGTPVQSRKWRWDVRFNFAYNRNSIKELPKGVNYLKLADIDNNALMIVAEAGRPFGDIMTYSYKLDANGHRLVDDEGTYIKDDKPSVHGNTTPKGIGGFASSLLWNTKAGTFSLDAMFDYRIGGDMFSLANYQNTAAGKLKSTLKYRDASRGGLKYYVSAKGDRVAYDGAMVPADAKYNGKIFEDGIITPGYTNDGKPNSLIISAAEYYMNNNYWYYGIYDNAIYDNSYLKFRELTINYSIPQVFLKKTGMQSVMLSLIGRNLFYIFKNLPNSDPESAVGTTAKEMGLDRYGIPSTRSYGIALKVGL</sequence>
<evidence type="ECO:0000256" key="3">
    <source>
        <dbReference type="ARBA" id="ARBA00022452"/>
    </source>
</evidence>
<name>A0ABV3ZGG1_9BACT</name>
<evidence type="ECO:0000256" key="1">
    <source>
        <dbReference type="ARBA" id="ARBA00004571"/>
    </source>
</evidence>
<dbReference type="PANTHER" id="PTHR30069">
    <property type="entry name" value="TONB-DEPENDENT OUTER MEMBRANE RECEPTOR"/>
    <property type="match status" value="1"/>
</dbReference>
<evidence type="ECO:0000256" key="5">
    <source>
        <dbReference type="ARBA" id="ARBA00022729"/>
    </source>
</evidence>
<dbReference type="InterPro" id="IPR023997">
    <property type="entry name" value="TonB-dep_OMP_SusC/RagA_CS"/>
</dbReference>
<dbReference type="InterPro" id="IPR012910">
    <property type="entry name" value="Plug_dom"/>
</dbReference>
<reference evidence="11 12" key="1">
    <citation type="submission" date="2023-07" db="EMBL/GenBank/DDBJ databases">
        <authorList>
            <person name="Lian W.-H."/>
        </authorList>
    </citation>
    <scope>NUCLEOTIDE SEQUENCE [LARGE SCALE GENOMIC DNA]</scope>
    <source>
        <strain evidence="11 12">SYSU DXS3180</strain>
    </source>
</reference>
<evidence type="ECO:0000256" key="9">
    <source>
        <dbReference type="SAM" id="SignalP"/>
    </source>
</evidence>
<keyword evidence="7 8" id="KW-0998">Cell outer membrane</keyword>
<evidence type="ECO:0000256" key="6">
    <source>
        <dbReference type="ARBA" id="ARBA00023136"/>
    </source>
</evidence>
<comment type="similarity">
    <text evidence="8">Belongs to the TonB-dependent receptor family.</text>
</comment>
<dbReference type="Gene3D" id="2.170.130.10">
    <property type="entry name" value="TonB-dependent receptor, plug domain"/>
    <property type="match status" value="1"/>
</dbReference>
<dbReference type="NCBIfam" id="TIGR04057">
    <property type="entry name" value="SusC_RagA_signa"/>
    <property type="match status" value="1"/>
</dbReference>
<dbReference type="EMBL" id="JAULBC010000003">
    <property type="protein sequence ID" value="MEX6688274.1"/>
    <property type="molecule type" value="Genomic_DNA"/>
</dbReference>
<keyword evidence="5 9" id="KW-0732">Signal</keyword>
<comment type="subcellular location">
    <subcellularLocation>
        <location evidence="1 8">Cell outer membrane</location>
        <topology evidence="1 8">Multi-pass membrane protein</topology>
    </subcellularLocation>
</comment>
<dbReference type="PROSITE" id="PS52016">
    <property type="entry name" value="TONB_DEPENDENT_REC_3"/>
    <property type="match status" value="1"/>
</dbReference>
<dbReference type="InterPro" id="IPR039426">
    <property type="entry name" value="TonB-dep_rcpt-like"/>
</dbReference>
<dbReference type="RefSeq" id="WP_369329683.1">
    <property type="nucleotide sequence ID" value="NZ_JAULBC010000003.1"/>
</dbReference>
<feature type="signal peptide" evidence="9">
    <location>
        <begin position="1"/>
        <end position="24"/>
    </location>
</feature>
<dbReference type="InterPro" id="IPR037066">
    <property type="entry name" value="Plug_dom_sf"/>
</dbReference>
<keyword evidence="3 8" id="KW-1134">Transmembrane beta strand</keyword>
<evidence type="ECO:0000256" key="8">
    <source>
        <dbReference type="PROSITE-ProRule" id="PRU01360"/>
    </source>
</evidence>
<keyword evidence="12" id="KW-1185">Reference proteome</keyword>
<accession>A0ABV3ZGG1</accession>
<dbReference type="InterPro" id="IPR023996">
    <property type="entry name" value="TonB-dep_OMP_SusC/RagA"/>
</dbReference>
<dbReference type="Gene3D" id="2.60.40.1120">
    <property type="entry name" value="Carboxypeptidase-like, regulatory domain"/>
    <property type="match status" value="1"/>
</dbReference>